<comment type="caution">
    <text evidence="2">The sequence shown here is derived from an EMBL/GenBank/DDBJ whole genome shotgun (WGS) entry which is preliminary data.</text>
</comment>
<keyword evidence="3" id="KW-1185">Reference proteome</keyword>
<gene>
    <name evidence="2" type="ORF">AK830_g10648</name>
</gene>
<dbReference type="Proteomes" id="UP000050424">
    <property type="component" value="Unassembled WGS sequence"/>
</dbReference>
<accession>A0A0P7AF94</accession>
<dbReference type="SUPFAM" id="SSF50494">
    <property type="entry name" value="Trypsin-like serine proteases"/>
    <property type="match status" value="1"/>
</dbReference>
<protein>
    <submittedName>
        <fullName evidence="2">Uncharacterized protein</fullName>
    </submittedName>
</protein>
<dbReference type="EMBL" id="LKCW01000226">
    <property type="protein sequence ID" value="KPM35922.1"/>
    <property type="molecule type" value="Genomic_DNA"/>
</dbReference>
<evidence type="ECO:0000256" key="1">
    <source>
        <dbReference type="SAM" id="MobiDB-lite"/>
    </source>
</evidence>
<name>A0A0P7AF94_9HYPO</name>
<dbReference type="AlphaFoldDB" id="A0A0P7AF94"/>
<proteinExistence type="predicted"/>
<organism evidence="2 3">
    <name type="scientific">Neonectria ditissima</name>
    <dbReference type="NCBI Taxonomy" id="78410"/>
    <lineage>
        <taxon>Eukaryota</taxon>
        <taxon>Fungi</taxon>
        <taxon>Dikarya</taxon>
        <taxon>Ascomycota</taxon>
        <taxon>Pezizomycotina</taxon>
        <taxon>Sordariomycetes</taxon>
        <taxon>Hypocreomycetidae</taxon>
        <taxon>Hypocreales</taxon>
        <taxon>Nectriaceae</taxon>
        <taxon>Neonectria</taxon>
    </lineage>
</organism>
<feature type="compositionally biased region" description="Basic and acidic residues" evidence="1">
    <location>
        <begin position="29"/>
        <end position="53"/>
    </location>
</feature>
<feature type="compositionally biased region" description="Basic and acidic residues" evidence="1">
    <location>
        <begin position="82"/>
        <end position="93"/>
    </location>
</feature>
<feature type="compositionally biased region" description="Basic and acidic residues" evidence="1">
    <location>
        <begin position="117"/>
        <end position="139"/>
    </location>
</feature>
<feature type="compositionally biased region" description="Basic and acidic residues" evidence="1">
    <location>
        <begin position="1"/>
        <end position="21"/>
    </location>
</feature>
<evidence type="ECO:0000313" key="3">
    <source>
        <dbReference type="Proteomes" id="UP000050424"/>
    </source>
</evidence>
<dbReference type="OrthoDB" id="5094775at2759"/>
<dbReference type="InterPro" id="IPR009003">
    <property type="entry name" value="Peptidase_S1_PA"/>
</dbReference>
<feature type="compositionally biased region" description="Low complexity" evidence="1">
    <location>
        <begin position="100"/>
        <end position="109"/>
    </location>
</feature>
<sequence length="746" mass="84446">MDDQPHRTTPELPEERGRKAESGIQTEIGRGRSPDPSRRRPKPTETKPTEPEKAGTGGGSEDIKPPVFLSGKPFVPAGDSHPSSEEQKKREDPNSDADSDPAPSGSLDSGSDDSDWDHDNNKNNKHREETRGANSKEDDSTQYNEFLLSFGGERRAITNQASFPASENSVECASYNHSLSDLISCLRRSNTEWVSIDCLGRKWALDSKELKIRTTVVVTFSRYPDRAEDLRRDLRMAIRGSGLPIEFIEGRVVSYGTNPFGLLEPQIPLICGSSCVAHGVSGAGTVGGFVTIAGDPDPNAVYAVTNHHVVTEEEDDPNEIPWTTEQNIESHLGLTEQQSEDLADLNLNREYGDDRKSYLQHFVRQFSHHWNQRHPDNRIRTFRRRQICASVNQRLAQFNVPSQRTALREGYRLRIRDHGLEDFESSVMEDMRWFLSLHYYELQIPLQIIDEFFAENAQSARALFKDVIRIRRLWRQPPSFSRIIEHPEKGDMDAVTERFKSWIQPTEGEPSLSQEEIAQLTERIGEIKAHASSAERLIGTVWASSGIGPQKWIEEGSPPLREDWALIKLFRGNGQVFENTFSANLLRPGFPEDRFHRVRDLLRPARIDVTKRGRTTDLTVGKVNGAESVFRELGHEKRAFSIIATSTSGQLFSAFGDSGSWIMDRTGQLVGMMWGGRTSFFSRRDRVELNDLAGYEPQDLEVQDVTYFTPASYFFKWIGQSFEEAMDRFGHTLEPGAVESRVRLFS</sequence>
<evidence type="ECO:0000313" key="2">
    <source>
        <dbReference type="EMBL" id="KPM35922.1"/>
    </source>
</evidence>
<feature type="region of interest" description="Disordered" evidence="1">
    <location>
        <begin position="1"/>
        <end position="142"/>
    </location>
</feature>
<reference evidence="2 3" key="1">
    <citation type="submission" date="2015-09" db="EMBL/GenBank/DDBJ databases">
        <title>Draft genome of a European isolate of the apple canker pathogen Neonectria ditissima.</title>
        <authorList>
            <person name="Gomez-Cortecero A."/>
            <person name="Harrison R.J."/>
            <person name="Armitage A.D."/>
        </authorList>
    </citation>
    <scope>NUCLEOTIDE SEQUENCE [LARGE SCALE GENOMIC DNA]</scope>
    <source>
        <strain evidence="2 3">R09/05</strain>
    </source>
</reference>